<name>A0A0C9X8Y4_9AGAR</name>
<evidence type="ECO:0000313" key="1">
    <source>
        <dbReference type="EMBL" id="KIK08680.1"/>
    </source>
</evidence>
<sequence>HILRLTTQLSGFLSGLLHEGICTLCDPVRAGVLASFRFWPVSVWTGSRPICENSKILSGSGPDRLCYRPGSSVVLPQAKVELA</sequence>
<reference evidence="1 2" key="1">
    <citation type="submission" date="2014-04" db="EMBL/GenBank/DDBJ databases">
        <authorList>
            <consortium name="DOE Joint Genome Institute"/>
            <person name="Kuo A."/>
            <person name="Kohler A."/>
            <person name="Nagy L.G."/>
            <person name="Floudas D."/>
            <person name="Copeland A."/>
            <person name="Barry K.W."/>
            <person name="Cichocki N."/>
            <person name="Veneault-Fourrey C."/>
            <person name="LaButti K."/>
            <person name="Lindquist E.A."/>
            <person name="Lipzen A."/>
            <person name="Lundell T."/>
            <person name="Morin E."/>
            <person name="Murat C."/>
            <person name="Sun H."/>
            <person name="Tunlid A."/>
            <person name="Henrissat B."/>
            <person name="Grigoriev I.V."/>
            <person name="Hibbett D.S."/>
            <person name="Martin F."/>
            <person name="Nordberg H.P."/>
            <person name="Cantor M.N."/>
            <person name="Hua S.X."/>
        </authorList>
    </citation>
    <scope>NUCLEOTIDE SEQUENCE [LARGE SCALE GENOMIC DNA]</scope>
    <source>
        <strain evidence="1 2">LaAM-08-1</strain>
    </source>
</reference>
<dbReference type="OrthoDB" id="3084482at2759"/>
<feature type="non-terminal residue" evidence="1">
    <location>
        <position position="1"/>
    </location>
</feature>
<reference evidence="2" key="2">
    <citation type="submission" date="2015-01" db="EMBL/GenBank/DDBJ databases">
        <title>Evolutionary Origins and Diversification of the Mycorrhizal Mutualists.</title>
        <authorList>
            <consortium name="DOE Joint Genome Institute"/>
            <consortium name="Mycorrhizal Genomics Consortium"/>
            <person name="Kohler A."/>
            <person name="Kuo A."/>
            <person name="Nagy L.G."/>
            <person name="Floudas D."/>
            <person name="Copeland A."/>
            <person name="Barry K.W."/>
            <person name="Cichocki N."/>
            <person name="Veneault-Fourrey C."/>
            <person name="LaButti K."/>
            <person name="Lindquist E.A."/>
            <person name="Lipzen A."/>
            <person name="Lundell T."/>
            <person name="Morin E."/>
            <person name="Murat C."/>
            <person name="Riley R."/>
            <person name="Ohm R."/>
            <person name="Sun H."/>
            <person name="Tunlid A."/>
            <person name="Henrissat B."/>
            <person name="Grigoriev I.V."/>
            <person name="Hibbett D.S."/>
            <person name="Martin F."/>
        </authorList>
    </citation>
    <scope>NUCLEOTIDE SEQUENCE [LARGE SCALE GENOMIC DNA]</scope>
    <source>
        <strain evidence="2">LaAM-08-1</strain>
    </source>
</reference>
<dbReference type="AlphaFoldDB" id="A0A0C9X8Y4"/>
<protein>
    <submittedName>
        <fullName evidence="1">Unplaced genomic scaffold K443scaffold_6, whole genome shotgun sequence</fullName>
    </submittedName>
</protein>
<accession>A0A0C9X8Y4</accession>
<organism evidence="1 2">
    <name type="scientific">Laccaria amethystina LaAM-08-1</name>
    <dbReference type="NCBI Taxonomy" id="1095629"/>
    <lineage>
        <taxon>Eukaryota</taxon>
        <taxon>Fungi</taxon>
        <taxon>Dikarya</taxon>
        <taxon>Basidiomycota</taxon>
        <taxon>Agaricomycotina</taxon>
        <taxon>Agaricomycetes</taxon>
        <taxon>Agaricomycetidae</taxon>
        <taxon>Agaricales</taxon>
        <taxon>Agaricineae</taxon>
        <taxon>Hydnangiaceae</taxon>
        <taxon>Laccaria</taxon>
    </lineage>
</organism>
<dbReference type="EMBL" id="KN838541">
    <property type="protein sequence ID" value="KIK08680.1"/>
    <property type="molecule type" value="Genomic_DNA"/>
</dbReference>
<proteinExistence type="predicted"/>
<dbReference type="Proteomes" id="UP000054477">
    <property type="component" value="Unassembled WGS sequence"/>
</dbReference>
<gene>
    <name evidence="1" type="ORF">K443DRAFT_84657</name>
</gene>
<evidence type="ECO:0000313" key="2">
    <source>
        <dbReference type="Proteomes" id="UP000054477"/>
    </source>
</evidence>
<dbReference type="HOGENOM" id="CLU_193163_0_0_1"/>
<keyword evidence="2" id="KW-1185">Reference proteome</keyword>